<dbReference type="InterPro" id="IPR054323">
    <property type="entry name" value="SPMIP1_C"/>
</dbReference>
<name>A0ABM3VGJ9_MUSDO</name>
<dbReference type="Proteomes" id="UP001652621">
    <property type="component" value="Unplaced"/>
</dbReference>
<evidence type="ECO:0000313" key="4">
    <source>
        <dbReference type="RefSeq" id="XP_058984927.1"/>
    </source>
</evidence>
<accession>A0ABM3VGJ9</accession>
<feature type="domain" description="Sperm microtubule inner protein 1 C-terminal" evidence="2">
    <location>
        <begin position="196"/>
        <end position="270"/>
    </location>
</feature>
<evidence type="ECO:0000256" key="1">
    <source>
        <dbReference type="SAM" id="MobiDB-lite"/>
    </source>
</evidence>
<organism evidence="3 4">
    <name type="scientific">Musca domestica</name>
    <name type="common">House fly</name>
    <dbReference type="NCBI Taxonomy" id="7370"/>
    <lineage>
        <taxon>Eukaryota</taxon>
        <taxon>Metazoa</taxon>
        <taxon>Ecdysozoa</taxon>
        <taxon>Arthropoda</taxon>
        <taxon>Hexapoda</taxon>
        <taxon>Insecta</taxon>
        <taxon>Pterygota</taxon>
        <taxon>Neoptera</taxon>
        <taxon>Endopterygota</taxon>
        <taxon>Diptera</taxon>
        <taxon>Brachycera</taxon>
        <taxon>Muscomorpha</taxon>
        <taxon>Muscoidea</taxon>
        <taxon>Muscidae</taxon>
        <taxon>Musca</taxon>
    </lineage>
</organism>
<evidence type="ECO:0000313" key="3">
    <source>
        <dbReference type="Proteomes" id="UP001652621"/>
    </source>
</evidence>
<reference evidence="4" key="1">
    <citation type="submission" date="2025-08" db="UniProtKB">
        <authorList>
            <consortium name="RefSeq"/>
        </authorList>
    </citation>
    <scope>IDENTIFICATION</scope>
    <source>
        <strain evidence="4">Aabys</strain>
        <tissue evidence="4">Whole body</tissue>
    </source>
</reference>
<evidence type="ECO:0000259" key="2">
    <source>
        <dbReference type="Pfam" id="PF22589"/>
    </source>
</evidence>
<proteinExistence type="predicted"/>
<dbReference type="Pfam" id="PF22589">
    <property type="entry name" value="SPMIP1"/>
    <property type="match status" value="1"/>
</dbReference>
<dbReference type="GeneID" id="131805598"/>
<protein>
    <submittedName>
        <fullName evidence="4">Uncharacterized protein LOC131805598</fullName>
    </submittedName>
</protein>
<gene>
    <name evidence="4" type="primary">LOC131805598</name>
</gene>
<keyword evidence="3" id="KW-1185">Reference proteome</keyword>
<feature type="region of interest" description="Disordered" evidence="1">
    <location>
        <begin position="118"/>
        <end position="203"/>
    </location>
</feature>
<dbReference type="RefSeq" id="XP_058984927.1">
    <property type="nucleotide sequence ID" value="XM_059128944.1"/>
</dbReference>
<feature type="compositionally biased region" description="Polar residues" evidence="1">
    <location>
        <begin position="129"/>
        <end position="156"/>
    </location>
</feature>
<sequence length="273" mass="30884">MPLKLSCDSKEIHGEIPNNNGECHPFKFAQRYKYFRNIDGNFKHFLSKEATNEGVRKSDTLDKSVALESSKIATALTPRPSKNDLEAELKLKTHQSTQTPEALGFSQPVVTPKEDVFEKVPPLPKSPNFRRTPSFSKTAKATETYGTSLPSKSTPKNIPPLKEPPTKIFSNKKSKPITPLWKPSALNSSKSHKRRNSSHNLKSLPFSYDLSSDELKAIDNIKQPMKPRANEVLACLKAGERLEYLRQRYLQSPEDKYNYPEATSWRIGWLVAT</sequence>